<dbReference type="OrthoDB" id="2802594at2759"/>
<reference evidence="4" key="1">
    <citation type="submission" date="2014-01" db="EMBL/GenBank/DDBJ databases">
        <title>The genome of the white-rot fungus Pycnoporus cinnabarinus: a basidiomycete model with a versatile arsenal for lignocellulosic biomass breakdown.</title>
        <authorList>
            <person name="Levasseur A."/>
            <person name="Lomascolo A."/>
            <person name="Ruiz-Duenas F.J."/>
            <person name="Uzan E."/>
            <person name="Piumi F."/>
            <person name="Kues U."/>
            <person name="Ram A.F.J."/>
            <person name="Murat C."/>
            <person name="Haon M."/>
            <person name="Benoit I."/>
            <person name="Arfi Y."/>
            <person name="Chevret D."/>
            <person name="Drula E."/>
            <person name="Kwon M.J."/>
            <person name="Gouret P."/>
            <person name="Lesage-Meessen L."/>
            <person name="Lombard V."/>
            <person name="Mariette J."/>
            <person name="Noirot C."/>
            <person name="Park J."/>
            <person name="Patyshakuliyeva A."/>
            <person name="Wieneger R.A.B."/>
            <person name="Wosten H.A.B."/>
            <person name="Martin F."/>
            <person name="Coutinho P.M."/>
            <person name="de Vries R."/>
            <person name="Martinez A.T."/>
            <person name="Klopp C."/>
            <person name="Pontarotti P."/>
            <person name="Henrissat B."/>
            <person name="Record E."/>
        </authorList>
    </citation>
    <scope>NUCLEOTIDE SEQUENCE [LARGE SCALE GENOMIC DNA]</scope>
    <source>
        <strain evidence="4">BRFM137</strain>
    </source>
</reference>
<dbReference type="Proteomes" id="UP000029665">
    <property type="component" value="Unassembled WGS sequence"/>
</dbReference>
<evidence type="ECO:0000256" key="1">
    <source>
        <dbReference type="ARBA" id="ARBA00022664"/>
    </source>
</evidence>
<keyword evidence="5" id="KW-1185">Reference proteome</keyword>
<dbReference type="AlphaFoldDB" id="A0A060SPU0"/>
<dbReference type="GO" id="GO:0006397">
    <property type="term" value="P:mRNA processing"/>
    <property type="evidence" value="ECO:0007669"/>
    <property type="project" value="UniProtKB-KW"/>
</dbReference>
<keyword evidence="2" id="KW-0862">Zinc</keyword>
<proteinExistence type="predicted"/>
<keyword evidence="2" id="KW-0863">Zinc-finger</keyword>
<dbReference type="SMART" id="SM00343">
    <property type="entry name" value="ZnF_C2HC"/>
    <property type="match status" value="1"/>
</dbReference>
<dbReference type="Gene3D" id="4.10.60.10">
    <property type="entry name" value="Zinc finger, CCHC-type"/>
    <property type="match status" value="1"/>
</dbReference>
<evidence type="ECO:0000256" key="2">
    <source>
        <dbReference type="PROSITE-ProRule" id="PRU00047"/>
    </source>
</evidence>
<dbReference type="GO" id="GO:0008270">
    <property type="term" value="F:zinc ion binding"/>
    <property type="evidence" value="ECO:0007669"/>
    <property type="project" value="UniProtKB-KW"/>
</dbReference>
<sequence length="73" mass="8106">VIKRLVNEDGPCRCLPFPPPRAPDDVALAAITKPRTPIERITCFKCTKKGHYQRDCPQLNETASAAIDDSVAW</sequence>
<evidence type="ECO:0000313" key="4">
    <source>
        <dbReference type="EMBL" id="CDO74229.1"/>
    </source>
</evidence>
<dbReference type="PROSITE" id="PS50158">
    <property type="entry name" value="ZF_CCHC"/>
    <property type="match status" value="1"/>
</dbReference>
<feature type="domain" description="CCHC-type" evidence="3">
    <location>
        <begin position="43"/>
        <end position="58"/>
    </location>
</feature>
<dbReference type="HOGENOM" id="CLU_2711734_0_0_1"/>
<keyword evidence="1" id="KW-0507">mRNA processing</keyword>
<accession>A0A060SPU0</accession>
<dbReference type="InterPro" id="IPR036875">
    <property type="entry name" value="Znf_CCHC_sf"/>
</dbReference>
<dbReference type="Pfam" id="PF00098">
    <property type="entry name" value="zf-CCHC"/>
    <property type="match status" value="1"/>
</dbReference>
<keyword evidence="2" id="KW-0479">Metal-binding</keyword>
<organism evidence="4 5">
    <name type="scientific">Pycnoporus cinnabarinus</name>
    <name type="common">Cinnabar-red polypore</name>
    <name type="synonym">Trametes cinnabarina</name>
    <dbReference type="NCBI Taxonomy" id="5643"/>
    <lineage>
        <taxon>Eukaryota</taxon>
        <taxon>Fungi</taxon>
        <taxon>Dikarya</taxon>
        <taxon>Basidiomycota</taxon>
        <taxon>Agaricomycotina</taxon>
        <taxon>Agaricomycetes</taxon>
        <taxon>Polyporales</taxon>
        <taxon>Polyporaceae</taxon>
        <taxon>Trametes</taxon>
    </lineage>
</organism>
<evidence type="ECO:0000313" key="5">
    <source>
        <dbReference type="Proteomes" id="UP000029665"/>
    </source>
</evidence>
<protein>
    <recommendedName>
        <fullName evidence="3">CCHC-type domain-containing protein</fullName>
    </recommendedName>
</protein>
<gene>
    <name evidence="4" type="ORF">BN946_scf184730.g1</name>
</gene>
<dbReference type="InterPro" id="IPR001878">
    <property type="entry name" value="Znf_CCHC"/>
</dbReference>
<dbReference type="STRING" id="5643.A0A060SPU0"/>
<dbReference type="GO" id="GO:0003676">
    <property type="term" value="F:nucleic acid binding"/>
    <property type="evidence" value="ECO:0007669"/>
    <property type="project" value="InterPro"/>
</dbReference>
<name>A0A060SPU0_PYCCI</name>
<comment type="caution">
    <text evidence="4">The sequence shown here is derived from an EMBL/GenBank/DDBJ whole genome shotgun (WGS) entry which is preliminary data.</text>
</comment>
<dbReference type="SUPFAM" id="SSF57756">
    <property type="entry name" value="Retrovirus zinc finger-like domains"/>
    <property type="match status" value="1"/>
</dbReference>
<feature type="non-terminal residue" evidence="4">
    <location>
        <position position="1"/>
    </location>
</feature>
<evidence type="ECO:0000259" key="3">
    <source>
        <dbReference type="PROSITE" id="PS50158"/>
    </source>
</evidence>
<dbReference type="EMBL" id="CCBP010000128">
    <property type="protein sequence ID" value="CDO74229.1"/>
    <property type="molecule type" value="Genomic_DNA"/>
</dbReference>